<dbReference type="Proteomes" id="UP000268096">
    <property type="component" value="Unassembled WGS sequence"/>
</dbReference>
<accession>A0A0P9ZQV1</accession>
<dbReference type="InterPro" id="IPR015424">
    <property type="entry name" value="PyrdxlP-dep_Trfase"/>
</dbReference>
<keyword evidence="6" id="KW-0808">Transferase</keyword>
<comment type="similarity">
    <text evidence="2">Belongs to the class-V pyridoxal-phosphate-dependent aminotransferase family.</text>
</comment>
<proteinExistence type="inferred from homology"/>
<evidence type="ECO:0000256" key="3">
    <source>
        <dbReference type="ARBA" id="ARBA00022898"/>
    </source>
</evidence>
<comment type="caution">
    <text evidence="6">The sequence shown here is derived from an EMBL/GenBank/DDBJ whole genome shotgun (WGS) entry which is preliminary data.</text>
</comment>
<evidence type="ECO:0000313" key="7">
    <source>
        <dbReference type="Proteomes" id="UP000268096"/>
    </source>
</evidence>
<dbReference type="GO" id="GO:0008453">
    <property type="term" value="F:alanine-glyoxylate transaminase activity"/>
    <property type="evidence" value="ECO:0007669"/>
    <property type="project" value="TreeGrafter"/>
</dbReference>
<sequence length="363" mass="39528">MHEINLRITGPTPLAPAVLQAMSQQMVSHRSDEFKGLYAAVDRDLQALLGTRHPAIFLTCSGTGGLEAAVQNVLRPDDKVLSLHTGFYGGLLAQITERWLHAPERLTRLQSEPGESTDPQALIHMLQHQHFDAVLITHNESSTGVLNPLEDLVRIVKAHSDALVLCDAVSSAGTTPIHMDRWGVDVLITVPQKGLMAPPGLAIVVANDRAQQRATGARVGLYFDFQRALASARLCQTPSTPSISCFRGLQASLQLLFAEGLEQVYTRHVQARAICQGALAELGLGSFASPPFQSPGVTAISLPAHINAQSLQLALEQHYNLFATPAAGHWQDRVLRIAHMGWFSLADIDRAIACMKDHMRQTY</sequence>
<dbReference type="PANTHER" id="PTHR21152:SF40">
    <property type="entry name" value="ALANINE--GLYOXYLATE AMINOTRANSFERASE"/>
    <property type="match status" value="1"/>
</dbReference>
<dbReference type="GO" id="GO:0019265">
    <property type="term" value="P:glycine biosynthetic process, by transamination of glyoxylate"/>
    <property type="evidence" value="ECO:0007669"/>
    <property type="project" value="TreeGrafter"/>
</dbReference>
<dbReference type="InterPro" id="IPR015422">
    <property type="entry name" value="PyrdxlP-dep_Trfase_small"/>
</dbReference>
<dbReference type="InterPro" id="IPR000192">
    <property type="entry name" value="Aminotrans_V_dom"/>
</dbReference>
<comment type="cofactor">
    <cofactor evidence="1 5">
        <name>pyridoxal 5'-phosphate</name>
        <dbReference type="ChEBI" id="CHEBI:597326"/>
    </cofactor>
</comment>
<feature type="modified residue" description="N6-(pyridoxal phosphate)lysine" evidence="5">
    <location>
        <position position="193"/>
    </location>
</feature>
<dbReference type="SUPFAM" id="SSF53383">
    <property type="entry name" value="PLP-dependent transferases"/>
    <property type="match status" value="1"/>
</dbReference>
<feature type="binding site" evidence="4">
    <location>
        <position position="336"/>
    </location>
    <ligand>
        <name>substrate</name>
    </ligand>
</feature>
<keyword evidence="3 5" id="KW-0663">Pyridoxal phosphate</keyword>
<name>A0A0P9ZQV1_PSESX</name>
<dbReference type="AlphaFoldDB" id="A0A0P9ZQV1"/>
<evidence type="ECO:0000313" key="6">
    <source>
        <dbReference type="EMBL" id="RMT38809.1"/>
    </source>
</evidence>
<dbReference type="RefSeq" id="WP_057458410.1">
    <property type="nucleotide sequence ID" value="NZ_LJRH01000366.1"/>
</dbReference>
<reference evidence="6 7" key="1">
    <citation type="submission" date="2018-08" db="EMBL/GenBank/DDBJ databases">
        <title>Recombination of ecologically and evolutionarily significant loci maintains genetic cohesion in the Pseudomonas syringae species complex.</title>
        <authorList>
            <person name="Dillon M."/>
            <person name="Thakur S."/>
            <person name="Almeida R.N.D."/>
            <person name="Weir B.S."/>
            <person name="Guttman D.S."/>
        </authorList>
    </citation>
    <scope>NUCLEOTIDE SEQUENCE [LARGE SCALE GENOMIC DNA]</scope>
    <source>
        <strain evidence="6 7">ICMP 16926</strain>
    </source>
</reference>
<evidence type="ECO:0000256" key="5">
    <source>
        <dbReference type="PIRSR" id="PIRSR000524-50"/>
    </source>
</evidence>
<dbReference type="Pfam" id="PF00266">
    <property type="entry name" value="Aminotran_5"/>
    <property type="match status" value="1"/>
</dbReference>
<dbReference type="EMBL" id="RBTH01000384">
    <property type="protein sequence ID" value="RMT38809.1"/>
    <property type="molecule type" value="Genomic_DNA"/>
</dbReference>
<evidence type="ECO:0000256" key="4">
    <source>
        <dbReference type="PIRSR" id="PIRSR000524-1"/>
    </source>
</evidence>
<evidence type="ECO:0000256" key="2">
    <source>
        <dbReference type="ARBA" id="ARBA00009236"/>
    </source>
</evidence>
<protein>
    <submittedName>
        <fullName evidence="6">Putative aminotransferase</fullName>
    </submittedName>
</protein>
<dbReference type="InterPro" id="IPR024169">
    <property type="entry name" value="SP_NH2Trfase/AEP_transaminase"/>
</dbReference>
<dbReference type="InterPro" id="IPR015421">
    <property type="entry name" value="PyrdxlP-dep_Trfase_major"/>
</dbReference>
<gene>
    <name evidence="6" type="ORF">ALP48_00534</name>
</gene>
<dbReference type="PANTHER" id="PTHR21152">
    <property type="entry name" value="AMINOTRANSFERASE CLASS V"/>
    <property type="match status" value="1"/>
</dbReference>
<dbReference type="Gene3D" id="3.90.1150.10">
    <property type="entry name" value="Aspartate Aminotransferase, domain 1"/>
    <property type="match status" value="1"/>
</dbReference>
<dbReference type="Gene3D" id="3.40.640.10">
    <property type="entry name" value="Type I PLP-dependent aspartate aminotransferase-like (Major domain)"/>
    <property type="match status" value="1"/>
</dbReference>
<organism evidence="6 7">
    <name type="scientific">Pseudomonas syringae pv. solidagae</name>
    <dbReference type="NCBI Taxonomy" id="264458"/>
    <lineage>
        <taxon>Bacteria</taxon>
        <taxon>Pseudomonadati</taxon>
        <taxon>Pseudomonadota</taxon>
        <taxon>Gammaproteobacteria</taxon>
        <taxon>Pseudomonadales</taxon>
        <taxon>Pseudomonadaceae</taxon>
        <taxon>Pseudomonas</taxon>
        <taxon>Pseudomonas syringae</taxon>
    </lineage>
</organism>
<evidence type="ECO:0000256" key="1">
    <source>
        <dbReference type="ARBA" id="ARBA00001933"/>
    </source>
</evidence>
<dbReference type="GO" id="GO:0004760">
    <property type="term" value="F:L-serine-pyruvate transaminase activity"/>
    <property type="evidence" value="ECO:0007669"/>
    <property type="project" value="TreeGrafter"/>
</dbReference>
<dbReference type="PIRSF" id="PIRSF000524">
    <property type="entry name" value="SPT"/>
    <property type="match status" value="1"/>
</dbReference>
<keyword evidence="6" id="KW-0032">Aminotransferase</keyword>